<dbReference type="AlphaFoldDB" id="A0A4Y7T204"/>
<dbReference type="Proteomes" id="UP000298030">
    <property type="component" value="Unassembled WGS sequence"/>
</dbReference>
<name>A0A4Y7T204_COPMI</name>
<keyword evidence="3" id="KW-1185">Reference proteome</keyword>
<organism evidence="2 3">
    <name type="scientific">Coprinellus micaceus</name>
    <name type="common">Glistening ink-cap mushroom</name>
    <name type="synonym">Coprinus micaceus</name>
    <dbReference type="NCBI Taxonomy" id="71717"/>
    <lineage>
        <taxon>Eukaryota</taxon>
        <taxon>Fungi</taxon>
        <taxon>Dikarya</taxon>
        <taxon>Basidiomycota</taxon>
        <taxon>Agaricomycotina</taxon>
        <taxon>Agaricomycetes</taxon>
        <taxon>Agaricomycetidae</taxon>
        <taxon>Agaricales</taxon>
        <taxon>Agaricineae</taxon>
        <taxon>Psathyrellaceae</taxon>
        <taxon>Coprinellus</taxon>
    </lineage>
</organism>
<dbReference type="InterPro" id="IPR011333">
    <property type="entry name" value="SKP1/BTB/POZ_sf"/>
</dbReference>
<feature type="domain" description="BTB" evidence="1">
    <location>
        <begin position="8"/>
        <end position="111"/>
    </location>
</feature>
<evidence type="ECO:0000313" key="3">
    <source>
        <dbReference type="Proteomes" id="UP000298030"/>
    </source>
</evidence>
<protein>
    <recommendedName>
        <fullName evidence="1">BTB domain-containing protein</fullName>
    </recommendedName>
</protein>
<dbReference type="OrthoDB" id="2593747at2759"/>
<dbReference type="EMBL" id="QPFP01000034">
    <property type="protein sequence ID" value="TEB28186.1"/>
    <property type="molecule type" value="Genomic_DNA"/>
</dbReference>
<accession>A0A4Y7T204</accession>
<dbReference type="STRING" id="71717.A0A4Y7T204"/>
<evidence type="ECO:0000313" key="2">
    <source>
        <dbReference type="EMBL" id="TEB28186.1"/>
    </source>
</evidence>
<dbReference type="Pfam" id="PF00651">
    <property type="entry name" value="BTB"/>
    <property type="match status" value="1"/>
</dbReference>
<reference evidence="2 3" key="1">
    <citation type="journal article" date="2019" name="Nat. Ecol. Evol.">
        <title>Megaphylogeny resolves global patterns of mushroom evolution.</title>
        <authorList>
            <person name="Varga T."/>
            <person name="Krizsan K."/>
            <person name="Foldi C."/>
            <person name="Dima B."/>
            <person name="Sanchez-Garcia M."/>
            <person name="Sanchez-Ramirez S."/>
            <person name="Szollosi G.J."/>
            <person name="Szarkandi J.G."/>
            <person name="Papp V."/>
            <person name="Albert L."/>
            <person name="Andreopoulos W."/>
            <person name="Angelini C."/>
            <person name="Antonin V."/>
            <person name="Barry K.W."/>
            <person name="Bougher N.L."/>
            <person name="Buchanan P."/>
            <person name="Buyck B."/>
            <person name="Bense V."/>
            <person name="Catcheside P."/>
            <person name="Chovatia M."/>
            <person name="Cooper J."/>
            <person name="Damon W."/>
            <person name="Desjardin D."/>
            <person name="Finy P."/>
            <person name="Geml J."/>
            <person name="Haridas S."/>
            <person name="Hughes K."/>
            <person name="Justo A."/>
            <person name="Karasinski D."/>
            <person name="Kautmanova I."/>
            <person name="Kiss B."/>
            <person name="Kocsube S."/>
            <person name="Kotiranta H."/>
            <person name="LaButti K.M."/>
            <person name="Lechner B.E."/>
            <person name="Liimatainen K."/>
            <person name="Lipzen A."/>
            <person name="Lukacs Z."/>
            <person name="Mihaltcheva S."/>
            <person name="Morgado L.N."/>
            <person name="Niskanen T."/>
            <person name="Noordeloos M.E."/>
            <person name="Ohm R.A."/>
            <person name="Ortiz-Santana B."/>
            <person name="Ovrebo C."/>
            <person name="Racz N."/>
            <person name="Riley R."/>
            <person name="Savchenko A."/>
            <person name="Shiryaev A."/>
            <person name="Soop K."/>
            <person name="Spirin V."/>
            <person name="Szebenyi C."/>
            <person name="Tomsovsky M."/>
            <person name="Tulloss R.E."/>
            <person name="Uehling J."/>
            <person name="Grigoriev I.V."/>
            <person name="Vagvolgyi C."/>
            <person name="Papp T."/>
            <person name="Martin F.M."/>
            <person name="Miettinen O."/>
            <person name="Hibbett D.S."/>
            <person name="Nagy L.G."/>
        </authorList>
    </citation>
    <scope>NUCLEOTIDE SEQUENCE [LARGE SCALE GENOMIC DNA]</scope>
    <source>
        <strain evidence="2 3">FP101781</strain>
    </source>
</reference>
<evidence type="ECO:0000259" key="1">
    <source>
        <dbReference type="Pfam" id="PF00651"/>
    </source>
</evidence>
<sequence>MAFRREIVYLKAEDEIFIAGRQALVGHSPVFEDMFLVGNSSSGEGRSAENPIILEGYKAADMEALFTILHPSSEDVIAGKFTLTKEQWVGVLRITRPWGMEKVRKIAIKALSEESFGLTAVDKIALGLDHKVVSWLLEGLTTVVSKAHEFPVDALEEAVGLRTAYRIAGIRSKTNFGATATSITVGGNQCAAFPLTAIRCGFCCKPVVTGGLGCQSCSKTLRNDILGAIYMSPVTEAPKVCLNSTVGGHCLYLRAHYINCTSCHCPAIPHGITCPSCNHHHLNSTNVYLSLCPPTPSHAVPLTEGLVREAFKDEIEECGPQ</sequence>
<gene>
    <name evidence="2" type="ORF">FA13DRAFT_1735804</name>
</gene>
<dbReference type="Gene3D" id="3.30.710.10">
    <property type="entry name" value="Potassium Channel Kv1.1, Chain A"/>
    <property type="match status" value="1"/>
</dbReference>
<proteinExistence type="predicted"/>
<comment type="caution">
    <text evidence="2">The sequence shown here is derived from an EMBL/GenBank/DDBJ whole genome shotgun (WGS) entry which is preliminary data.</text>
</comment>
<dbReference type="InterPro" id="IPR000210">
    <property type="entry name" value="BTB/POZ_dom"/>
</dbReference>